<evidence type="ECO:0000313" key="2">
    <source>
        <dbReference type="Proteomes" id="UP001296873"/>
    </source>
</evidence>
<evidence type="ECO:0000313" key="1">
    <source>
        <dbReference type="EMBL" id="MBK1666674.1"/>
    </source>
</evidence>
<organism evidence="1 2">
    <name type="scientific">Rhodovibrio sodomensis</name>
    <dbReference type="NCBI Taxonomy" id="1088"/>
    <lineage>
        <taxon>Bacteria</taxon>
        <taxon>Pseudomonadati</taxon>
        <taxon>Pseudomonadota</taxon>
        <taxon>Alphaproteobacteria</taxon>
        <taxon>Rhodospirillales</taxon>
        <taxon>Rhodovibrionaceae</taxon>
        <taxon>Rhodovibrio</taxon>
    </lineage>
</organism>
<reference evidence="1 2" key="1">
    <citation type="journal article" date="2020" name="Microorganisms">
        <title>Osmotic Adaptation and Compatible Solute Biosynthesis of Phototrophic Bacteria as Revealed from Genome Analyses.</title>
        <authorList>
            <person name="Imhoff J.F."/>
            <person name="Rahn T."/>
            <person name="Kunzel S."/>
            <person name="Keller A."/>
            <person name="Neulinger S.C."/>
        </authorList>
    </citation>
    <scope>NUCLEOTIDE SEQUENCE [LARGE SCALE GENOMIC DNA]</scope>
    <source>
        <strain evidence="1 2">DSM 9895</strain>
    </source>
</reference>
<accession>A0ABS1D8V7</accession>
<name>A0ABS1D8V7_9PROT</name>
<dbReference type="RefSeq" id="WP_200338729.1">
    <property type="nucleotide sequence ID" value="NZ_NRRL01000001.1"/>
</dbReference>
<comment type="caution">
    <text evidence="1">The sequence shown here is derived from an EMBL/GenBank/DDBJ whole genome shotgun (WGS) entry which is preliminary data.</text>
</comment>
<dbReference type="Proteomes" id="UP001296873">
    <property type="component" value="Unassembled WGS sequence"/>
</dbReference>
<gene>
    <name evidence="1" type="ORF">CKO28_01270</name>
</gene>
<proteinExistence type="predicted"/>
<keyword evidence="2" id="KW-1185">Reference proteome</keyword>
<dbReference type="EMBL" id="NRRL01000001">
    <property type="protein sequence ID" value="MBK1666674.1"/>
    <property type="molecule type" value="Genomic_DNA"/>
</dbReference>
<sequence length="353" mass="38839">MPLDHATSSTLIASPDLIASLDHAPIFPLDPEGLAAAIDIPVSDWPLNCHAVACTVRDLVPVQGMRVMRGHYDGPVHPRSVFSRGLQQHSWLELEDGRILDPTRWTLDRPDAPYIYLGVCDHYDAGGRALAEAVPPPFPGTGPDFSDRIARLAEAERARLAASLETSAGTPEQLWARLRKALRRDPAQLAEPAALYEMARELGLKALIPIDSWQRVMEPEALACNPGSNRFFALPPISVPKPRELLGELLARFVSIEERDLRLEDELAEHGISLDAYHDALNRLIDGPEWPLNLLPLEDQYILGIATTDILGQGFGTTLRVERYARSRGYSRDALDAAMKEVGAAFGIDAGWT</sequence>
<protein>
    <submittedName>
        <fullName evidence="1">Uncharacterized protein</fullName>
    </submittedName>
</protein>